<feature type="transmembrane region" description="Helical" evidence="8">
    <location>
        <begin position="348"/>
        <end position="369"/>
    </location>
</feature>
<dbReference type="Gene3D" id="3.30.450.20">
    <property type="entry name" value="PAS domain"/>
    <property type="match status" value="2"/>
</dbReference>
<dbReference type="PANTHER" id="PTHR43065">
    <property type="entry name" value="SENSOR HISTIDINE KINASE"/>
    <property type="match status" value="1"/>
</dbReference>
<dbReference type="Gene3D" id="3.30.565.10">
    <property type="entry name" value="Histidine kinase-like ATPase, C-terminal domain"/>
    <property type="match status" value="1"/>
</dbReference>
<dbReference type="EMBL" id="NXIF01000024">
    <property type="protein sequence ID" value="PKI81026.1"/>
    <property type="molecule type" value="Genomic_DNA"/>
</dbReference>
<dbReference type="SUPFAM" id="SSF47384">
    <property type="entry name" value="Homodimeric domain of signal transducing histidine kinase"/>
    <property type="match status" value="1"/>
</dbReference>
<comment type="caution">
    <text evidence="10">The sequence shown here is derived from an EMBL/GenBank/DDBJ whole genome shotgun (WGS) entry which is preliminary data.</text>
</comment>
<feature type="domain" description="Histidine kinase" evidence="9">
    <location>
        <begin position="413"/>
        <end position="624"/>
    </location>
</feature>
<comment type="subcellular location">
    <subcellularLocation>
        <location evidence="2">Cell membrane</location>
        <topology evidence="2">Multi-pass membrane protein</topology>
    </subcellularLocation>
</comment>
<dbReference type="GO" id="GO:0005886">
    <property type="term" value="C:plasma membrane"/>
    <property type="evidence" value="ECO:0007669"/>
    <property type="project" value="UniProtKB-SubCell"/>
</dbReference>
<dbReference type="InterPro" id="IPR036097">
    <property type="entry name" value="HisK_dim/P_sf"/>
</dbReference>
<sequence>MTYKDEKKLINLLKYSPLIFIFFIFVTISLFLYSQNKKNFENDKRVLEENFINSNKKNIKNDVEHIHNYINRIQKETEEELKKSLKQRVYEAYDIALSIYNSNKNLPKDMIKKMIKDALVNIRFLDGRGYFYIYSFDYECILLPVNRDMEGSNFYYFKEGKGKYLTREIIKSLQNKKESFLKWYYHKPNDMKNQYEKLGFNKYFEPFNWYIGTGEYIDDFEKKQQEKVLEYISKLQYKKDYIFVINSKAQYLSHPVKKFINKDAKIVNNVEHNSIDSIINKSKNSKKGYITYKQKVRFDNKKDLVKTSYFEYIPKWDWIIGKGFYKSDIKEQLEIRKKFLDKQFNENIQTLFVILFFIMLIFFALSLYLSKHFEEIFNKYKTSIQKYINEKTRQQRNLACQAKTNALAEMLVNISHQWRQPLSIISTLSTSMQVQKQLNSLEDKELIKNLDTINNTTQKLSKTIDEFNTLFKSQDTISTFTSDELLEKCFNIVKFDKQISIKTSIDSITLNSYKSDLIQVLINILKNSKEAFFESATNNKTLDIKIKHKNKNLEIVIVDNALGINKKTLSRVFEPYFTTKYKYQGKGNGLFVCKNLVENSLKGTIEIKSIKNVVEVKVVVPKSIKE</sequence>
<dbReference type="Gene3D" id="1.10.287.130">
    <property type="match status" value="1"/>
</dbReference>
<dbReference type="OrthoDB" id="5348736at2"/>
<keyword evidence="6 8" id="KW-1133">Transmembrane helix</keyword>
<evidence type="ECO:0000256" key="3">
    <source>
        <dbReference type="ARBA" id="ARBA00012438"/>
    </source>
</evidence>
<evidence type="ECO:0000313" key="10">
    <source>
        <dbReference type="EMBL" id="PKI81026.1"/>
    </source>
</evidence>
<dbReference type="InterPro" id="IPR033480">
    <property type="entry name" value="sCache_2"/>
</dbReference>
<dbReference type="Pfam" id="PF08269">
    <property type="entry name" value="dCache_2"/>
    <property type="match status" value="1"/>
</dbReference>
<gene>
    <name evidence="10" type="ORF">CP960_06425</name>
</gene>
<evidence type="ECO:0000259" key="9">
    <source>
        <dbReference type="PROSITE" id="PS50109"/>
    </source>
</evidence>
<evidence type="ECO:0000256" key="7">
    <source>
        <dbReference type="ARBA" id="ARBA00023136"/>
    </source>
</evidence>
<feature type="transmembrane region" description="Helical" evidence="8">
    <location>
        <begin position="12"/>
        <end position="33"/>
    </location>
</feature>
<evidence type="ECO:0000256" key="5">
    <source>
        <dbReference type="ARBA" id="ARBA00022692"/>
    </source>
</evidence>
<dbReference type="InterPro" id="IPR003594">
    <property type="entry name" value="HATPase_dom"/>
</dbReference>
<dbReference type="RefSeq" id="WP_101184594.1">
    <property type="nucleotide sequence ID" value="NZ_CP031218.1"/>
</dbReference>
<dbReference type="InterPro" id="IPR036890">
    <property type="entry name" value="HATPase_C_sf"/>
</dbReference>
<dbReference type="InterPro" id="IPR003661">
    <property type="entry name" value="HisK_dim/P_dom"/>
</dbReference>
<dbReference type="Proteomes" id="UP000233248">
    <property type="component" value="Unassembled WGS sequence"/>
</dbReference>
<dbReference type="InterPro" id="IPR004010">
    <property type="entry name" value="Double_Cache_2"/>
</dbReference>
<evidence type="ECO:0000256" key="4">
    <source>
        <dbReference type="ARBA" id="ARBA00022475"/>
    </source>
</evidence>
<dbReference type="Pfam" id="PF02518">
    <property type="entry name" value="HATPase_c"/>
    <property type="match status" value="1"/>
</dbReference>
<accession>A0A2N1J3A9</accession>
<evidence type="ECO:0000256" key="2">
    <source>
        <dbReference type="ARBA" id="ARBA00004651"/>
    </source>
</evidence>
<dbReference type="SUPFAM" id="SSF55874">
    <property type="entry name" value="ATPase domain of HSP90 chaperone/DNA topoisomerase II/histidine kinase"/>
    <property type="match status" value="1"/>
</dbReference>
<evidence type="ECO:0000256" key="1">
    <source>
        <dbReference type="ARBA" id="ARBA00000085"/>
    </source>
</evidence>
<dbReference type="SMART" id="SM00387">
    <property type="entry name" value="HATPase_c"/>
    <property type="match status" value="1"/>
</dbReference>
<keyword evidence="5 8" id="KW-0812">Transmembrane</keyword>
<dbReference type="AlphaFoldDB" id="A0A2N1J3A9"/>
<organism evidence="10 11">
    <name type="scientific">Malaciobacter halophilus</name>
    <dbReference type="NCBI Taxonomy" id="197482"/>
    <lineage>
        <taxon>Bacteria</taxon>
        <taxon>Pseudomonadati</taxon>
        <taxon>Campylobacterota</taxon>
        <taxon>Epsilonproteobacteria</taxon>
        <taxon>Campylobacterales</taxon>
        <taxon>Arcobacteraceae</taxon>
        <taxon>Malaciobacter</taxon>
    </lineage>
</organism>
<evidence type="ECO:0000256" key="6">
    <source>
        <dbReference type="ARBA" id="ARBA00022989"/>
    </source>
</evidence>
<proteinExistence type="predicted"/>
<dbReference type="CDD" id="cd00082">
    <property type="entry name" value="HisKA"/>
    <property type="match status" value="1"/>
</dbReference>
<keyword evidence="11" id="KW-1185">Reference proteome</keyword>
<keyword evidence="7 8" id="KW-0472">Membrane</keyword>
<dbReference type="KEGG" id="ahs:AHALO_0132"/>
<keyword evidence="4" id="KW-1003">Cell membrane</keyword>
<dbReference type="SMART" id="SM01049">
    <property type="entry name" value="Cache_2"/>
    <property type="match status" value="1"/>
</dbReference>
<name>A0A2N1J3A9_9BACT</name>
<dbReference type="InterPro" id="IPR005467">
    <property type="entry name" value="His_kinase_dom"/>
</dbReference>
<dbReference type="GO" id="GO:0000155">
    <property type="term" value="F:phosphorelay sensor kinase activity"/>
    <property type="evidence" value="ECO:0007669"/>
    <property type="project" value="InterPro"/>
</dbReference>
<reference evidence="10 11" key="1">
    <citation type="submission" date="2017-09" db="EMBL/GenBank/DDBJ databases">
        <title>Genomics of the genus Arcobacter.</title>
        <authorList>
            <person name="Perez-Cataluna A."/>
            <person name="Figueras M.J."/>
            <person name="Salas-Masso N."/>
        </authorList>
    </citation>
    <scope>NUCLEOTIDE SEQUENCE [LARGE SCALE GENOMIC DNA]</scope>
    <source>
        <strain evidence="10 11">DSM 18005</strain>
    </source>
</reference>
<evidence type="ECO:0000313" key="11">
    <source>
        <dbReference type="Proteomes" id="UP000233248"/>
    </source>
</evidence>
<dbReference type="EC" id="2.7.13.3" evidence="3"/>
<dbReference type="PROSITE" id="PS50109">
    <property type="entry name" value="HIS_KIN"/>
    <property type="match status" value="1"/>
</dbReference>
<evidence type="ECO:0000256" key="8">
    <source>
        <dbReference type="SAM" id="Phobius"/>
    </source>
</evidence>
<protein>
    <recommendedName>
        <fullName evidence="3">histidine kinase</fullName>
        <ecNumber evidence="3">2.7.13.3</ecNumber>
    </recommendedName>
</protein>
<comment type="catalytic activity">
    <reaction evidence="1">
        <text>ATP + protein L-histidine = ADP + protein N-phospho-L-histidine.</text>
        <dbReference type="EC" id="2.7.13.3"/>
    </reaction>
</comment>